<proteinExistence type="inferred from homology"/>
<reference evidence="4" key="2">
    <citation type="submission" date="2025-09" db="UniProtKB">
        <authorList>
            <consortium name="Ensembl"/>
        </authorList>
    </citation>
    <scope>IDENTIFICATION</scope>
</reference>
<comment type="similarity">
    <text evidence="1">Belongs to the CRISP family.</text>
</comment>
<evidence type="ECO:0000313" key="4">
    <source>
        <dbReference type="Ensembl" id="ENSACUP00000012540.1"/>
    </source>
</evidence>
<accession>A0A663MJE7</accession>
<dbReference type="FunFam" id="3.40.33.10:FF:000005">
    <property type="entry name" value="Cysteine-rich secretory protein 2"/>
    <property type="match status" value="1"/>
</dbReference>
<dbReference type="SUPFAM" id="SSF55797">
    <property type="entry name" value="PR-1-like"/>
    <property type="match status" value="1"/>
</dbReference>
<dbReference type="CDD" id="cd05383">
    <property type="entry name" value="CAP_CRISP"/>
    <property type="match status" value="1"/>
</dbReference>
<evidence type="ECO:0000313" key="5">
    <source>
        <dbReference type="Proteomes" id="UP000472269"/>
    </source>
</evidence>
<name>A0A663MJE7_ATHCN</name>
<dbReference type="PRINTS" id="PR00837">
    <property type="entry name" value="V5TPXLIKE"/>
</dbReference>
<dbReference type="Proteomes" id="UP000472269">
    <property type="component" value="Unplaced"/>
</dbReference>
<dbReference type="PANTHER" id="PTHR10334">
    <property type="entry name" value="CYSTEINE-RICH SECRETORY PROTEIN-RELATED"/>
    <property type="match status" value="1"/>
</dbReference>
<organism evidence="4 5">
    <name type="scientific">Athene cunicularia</name>
    <name type="common">Burrowing owl</name>
    <name type="synonym">Speotyto cunicularia</name>
    <dbReference type="NCBI Taxonomy" id="194338"/>
    <lineage>
        <taxon>Eukaryota</taxon>
        <taxon>Metazoa</taxon>
        <taxon>Chordata</taxon>
        <taxon>Craniata</taxon>
        <taxon>Vertebrata</taxon>
        <taxon>Euteleostomi</taxon>
        <taxon>Archelosauria</taxon>
        <taxon>Archosauria</taxon>
        <taxon>Dinosauria</taxon>
        <taxon>Saurischia</taxon>
        <taxon>Theropoda</taxon>
        <taxon>Coelurosauria</taxon>
        <taxon>Aves</taxon>
        <taxon>Neognathae</taxon>
        <taxon>Neoaves</taxon>
        <taxon>Telluraves</taxon>
        <taxon>Strigiformes</taxon>
        <taxon>Strigidae</taxon>
        <taxon>Athene</taxon>
    </lineage>
</organism>
<dbReference type="InterPro" id="IPR014044">
    <property type="entry name" value="CAP_dom"/>
</dbReference>
<dbReference type="Gene3D" id="3.40.33.10">
    <property type="entry name" value="CAP"/>
    <property type="match status" value="1"/>
</dbReference>
<dbReference type="InterPro" id="IPR018244">
    <property type="entry name" value="Allrgn_V5/Tpx1_CS"/>
</dbReference>
<sequence length="259" mass="29048">MYFPEVPVHRPCDLDLPKTQPYTCYFPTVLQAAVTQLSPFLILQLLRYVPLPLFTVPSSQHISLISPNSFDALSTSNADQQKLIIDTHNTLRRGVKPTASNMLKMLWCPPAAKNAQNWANQCTLKHSPATLRRTTVQCGENLFMSSAPYSWSDVIQAWHSEEKNFEYGTGAKTQDAVIGHYTQMVWYNSYQTGCAVAFCPNSTFKYFYVCQYCPAGNLRSSINTPYKAGKPCGDCPDACENGLCNVYSNCFGKVSRMYP</sequence>
<evidence type="ECO:0000256" key="2">
    <source>
        <dbReference type="ARBA" id="ARBA00023157"/>
    </source>
</evidence>
<feature type="domain" description="SCP" evidence="3">
    <location>
        <begin position="79"/>
        <end position="220"/>
    </location>
</feature>
<dbReference type="Pfam" id="PF00188">
    <property type="entry name" value="CAP"/>
    <property type="match status" value="1"/>
</dbReference>
<reference evidence="4" key="1">
    <citation type="submission" date="2025-08" db="UniProtKB">
        <authorList>
            <consortium name="Ensembl"/>
        </authorList>
    </citation>
    <scope>IDENTIFICATION</scope>
</reference>
<evidence type="ECO:0000256" key="1">
    <source>
        <dbReference type="ARBA" id="ARBA00009923"/>
    </source>
</evidence>
<dbReference type="AlphaFoldDB" id="A0A663MJE7"/>
<protein>
    <submittedName>
        <fullName evidence="4">Cysteine rich secretory protein 2</fullName>
    </submittedName>
</protein>
<dbReference type="InterPro" id="IPR001283">
    <property type="entry name" value="CRISP-related"/>
</dbReference>
<dbReference type="PROSITE" id="PS01009">
    <property type="entry name" value="CRISP_1"/>
    <property type="match status" value="1"/>
</dbReference>
<keyword evidence="2" id="KW-1015">Disulfide bond</keyword>
<dbReference type="GO" id="GO:0005576">
    <property type="term" value="C:extracellular region"/>
    <property type="evidence" value="ECO:0007669"/>
    <property type="project" value="InterPro"/>
</dbReference>
<dbReference type="PROSITE" id="PS01010">
    <property type="entry name" value="CRISP_2"/>
    <property type="match status" value="1"/>
</dbReference>
<dbReference type="InterPro" id="IPR035940">
    <property type="entry name" value="CAP_sf"/>
</dbReference>
<keyword evidence="5" id="KW-1185">Reference proteome</keyword>
<dbReference type="SMART" id="SM00198">
    <property type="entry name" value="SCP"/>
    <property type="match status" value="1"/>
</dbReference>
<evidence type="ECO:0000259" key="3">
    <source>
        <dbReference type="SMART" id="SM00198"/>
    </source>
</evidence>
<dbReference type="Ensembl" id="ENSACUT00000013396.1">
    <property type="protein sequence ID" value="ENSACUP00000012540.1"/>
    <property type="gene ID" value="ENSACUG00000008397.1"/>
</dbReference>
<dbReference type="InterPro" id="IPR034117">
    <property type="entry name" value="SCP_CRISP"/>
</dbReference>